<dbReference type="AlphaFoldDB" id="A0A3A5ME31"/>
<gene>
    <name evidence="2" type="ORF">D6T64_11020</name>
</gene>
<keyword evidence="3" id="KW-1185">Reference proteome</keyword>
<evidence type="ECO:0000313" key="3">
    <source>
        <dbReference type="Proteomes" id="UP000272015"/>
    </source>
</evidence>
<accession>A0A3A5ME31</accession>
<reference evidence="2 3" key="1">
    <citation type="submission" date="2018-09" db="EMBL/GenBank/DDBJ databases">
        <title>Novel species of Cryobacterium.</title>
        <authorList>
            <person name="Liu Q."/>
            <person name="Xin Y.-H."/>
        </authorList>
    </citation>
    <scope>NUCLEOTIDE SEQUENCE [LARGE SCALE GENOMIC DNA]</scope>
    <source>
        <strain evidence="2 3">Hh39</strain>
    </source>
</reference>
<dbReference type="SUPFAM" id="SSF102588">
    <property type="entry name" value="LmbE-like"/>
    <property type="match status" value="1"/>
</dbReference>
<dbReference type="EMBL" id="QZVS01000083">
    <property type="protein sequence ID" value="RJT88390.1"/>
    <property type="molecule type" value="Genomic_DNA"/>
</dbReference>
<feature type="transmembrane region" description="Helical" evidence="1">
    <location>
        <begin position="266"/>
        <end position="285"/>
    </location>
</feature>
<organism evidence="2 3">
    <name type="scientific">Cryobacterium melibiosiphilum</name>
    <dbReference type="NCBI Taxonomy" id="995039"/>
    <lineage>
        <taxon>Bacteria</taxon>
        <taxon>Bacillati</taxon>
        <taxon>Actinomycetota</taxon>
        <taxon>Actinomycetes</taxon>
        <taxon>Micrococcales</taxon>
        <taxon>Microbacteriaceae</taxon>
        <taxon>Cryobacterium</taxon>
    </lineage>
</organism>
<feature type="transmembrane region" description="Helical" evidence="1">
    <location>
        <begin position="209"/>
        <end position="230"/>
    </location>
</feature>
<proteinExistence type="predicted"/>
<dbReference type="Gene3D" id="3.40.50.10320">
    <property type="entry name" value="LmbE-like"/>
    <property type="match status" value="1"/>
</dbReference>
<sequence length="327" mass="33288">MVMSGNGESVVFVHARPGDESRLTGGTIARLRSAGAPVLLLFEHDAPAADTAPELDAAASALGALDCRLVPSAGTETSVEAVGLDAGLDAYFAEVLGETWATAVVIGAASERMRAAAVHAAHVAGIPAFLTRGVAEATGERLTAIDVSDQVDEKLAALAAYPSRWTIDGRTLLLADGTRQTVSGAETYSRLDAPHPPPPPAPPTLMTRLGAGALGLVVGAVFAVLGTIAHQATIEIGALSLPIGLVIALTAACALLVGLRLVLRDRLVVGLTAAGLLLTSFTLSLRGVGGSVLVPEGLAGTLWTIVPAFVAALVLAWPTISVTRRTR</sequence>
<feature type="transmembrane region" description="Helical" evidence="1">
    <location>
        <begin position="236"/>
        <end position="259"/>
    </location>
</feature>
<dbReference type="OrthoDB" id="5123489at2"/>
<protein>
    <recommendedName>
        <fullName evidence="4">N-acetylglucosaminyl deacetylase, LmbE family</fullName>
    </recommendedName>
</protein>
<name>A0A3A5ME31_9MICO</name>
<dbReference type="Proteomes" id="UP000272015">
    <property type="component" value="Unassembled WGS sequence"/>
</dbReference>
<feature type="transmembrane region" description="Helical" evidence="1">
    <location>
        <begin position="297"/>
        <end position="317"/>
    </location>
</feature>
<keyword evidence="1" id="KW-0812">Transmembrane</keyword>
<comment type="caution">
    <text evidence="2">The sequence shown here is derived from an EMBL/GenBank/DDBJ whole genome shotgun (WGS) entry which is preliminary data.</text>
</comment>
<evidence type="ECO:0008006" key="4">
    <source>
        <dbReference type="Google" id="ProtNLM"/>
    </source>
</evidence>
<evidence type="ECO:0000256" key="1">
    <source>
        <dbReference type="SAM" id="Phobius"/>
    </source>
</evidence>
<dbReference type="InterPro" id="IPR024078">
    <property type="entry name" value="LmbE-like_dom_sf"/>
</dbReference>
<evidence type="ECO:0000313" key="2">
    <source>
        <dbReference type="EMBL" id="RJT88390.1"/>
    </source>
</evidence>
<dbReference type="RefSeq" id="WP_119974703.1">
    <property type="nucleotide sequence ID" value="NZ_JBHSQA010000002.1"/>
</dbReference>
<keyword evidence="1" id="KW-0472">Membrane</keyword>
<keyword evidence="1" id="KW-1133">Transmembrane helix</keyword>